<dbReference type="NCBIfam" id="TIGR00666">
    <property type="entry name" value="PBP4"/>
    <property type="match status" value="1"/>
</dbReference>
<dbReference type="Pfam" id="PF02113">
    <property type="entry name" value="Peptidase_S13"/>
    <property type="match status" value="1"/>
</dbReference>
<dbReference type="PANTHER" id="PTHR30023">
    <property type="entry name" value="D-ALANYL-D-ALANINE CARBOXYPEPTIDASE"/>
    <property type="match status" value="1"/>
</dbReference>
<dbReference type="GO" id="GO:0006508">
    <property type="term" value="P:proteolysis"/>
    <property type="evidence" value="ECO:0007669"/>
    <property type="project" value="InterPro"/>
</dbReference>
<dbReference type="Gene3D" id="3.40.710.10">
    <property type="entry name" value="DD-peptidase/beta-lactamase superfamily"/>
    <property type="match status" value="2"/>
</dbReference>
<protein>
    <submittedName>
        <fullName evidence="3">D-alanyl-D-alanine carboxypeptidase</fullName>
        <ecNumber evidence="3">3.4.16.4</ecNumber>
    </submittedName>
</protein>
<dbReference type="PRINTS" id="PR00922">
    <property type="entry name" value="DADACBPTASE3"/>
</dbReference>
<accession>A0A1Y5RK11</accession>
<keyword evidence="3" id="KW-0645">Protease</keyword>
<dbReference type="InterPro" id="IPR012338">
    <property type="entry name" value="Beta-lactam/transpept-like"/>
</dbReference>
<dbReference type="GO" id="GO:0000270">
    <property type="term" value="P:peptidoglycan metabolic process"/>
    <property type="evidence" value="ECO:0007669"/>
    <property type="project" value="TreeGrafter"/>
</dbReference>
<keyword evidence="2 3" id="KW-0378">Hydrolase</keyword>
<evidence type="ECO:0000256" key="2">
    <source>
        <dbReference type="ARBA" id="ARBA00022801"/>
    </source>
</evidence>
<dbReference type="InterPro" id="IPR006311">
    <property type="entry name" value="TAT_signal"/>
</dbReference>
<evidence type="ECO:0000313" key="3">
    <source>
        <dbReference type="EMBL" id="SLN16542.1"/>
    </source>
</evidence>
<evidence type="ECO:0000256" key="1">
    <source>
        <dbReference type="ARBA" id="ARBA00006096"/>
    </source>
</evidence>
<dbReference type="Gene3D" id="3.50.80.20">
    <property type="entry name" value="D-Ala-D-Ala carboxypeptidase C, peptidase S13"/>
    <property type="match status" value="1"/>
</dbReference>
<proteinExistence type="inferred from homology"/>
<dbReference type="AlphaFoldDB" id="A0A1Y5RK11"/>
<dbReference type="EC" id="3.4.16.4" evidence="3"/>
<keyword evidence="3" id="KW-0121">Carboxypeptidase</keyword>
<dbReference type="Proteomes" id="UP000193409">
    <property type="component" value="Unassembled WGS sequence"/>
</dbReference>
<dbReference type="EMBL" id="FWFQ01000002">
    <property type="protein sequence ID" value="SLN16542.1"/>
    <property type="molecule type" value="Genomic_DNA"/>
</dbReference>
<dbReference type="PANTHER" id="PTHR30023:SF0">
    <property type="entry name" value="PENICILLIN-SENSITIVE CARBOXYPEPTIDASE A"/>
    <property type="match status" value="1"/>
</dbReference>
<dbReference type="SUPFAM" id="SSF56601">
    <property type="entry name" value="beta-lactamase/transpeptidase-like"/>
    <property type="match status" value="1"/>
</dbReference>
<evidence type="ECO:0000313" key="4">
    <source>
        <dbReference type="Proteomes" id="UP000193409"/>
    </source>
</evidence>
<dbReference type="PROSITE" id="PS51318">
    <property type="entry name" value="TAT"/>
    <property type="match status" value="1"/>
</dbReference>
<dbReference type="InterPro" id="IPR000667">
    <property type="entry name" value="Peptidase_S13"/>
</dbReference>
<comment type="similarity">
    <text evidence="1">Belongs to the peptidase S13 family.</text>
</comment>
<gene>
    <name evidence="3" type="primary">dac</name>
    <name evidence="3" type="ORF">PSA7680_00463</name>
</gene>
<dbReference type="GO" id="GO:0009002">
    <property type="term" value="F:serine-type D-Ala-D-Ala carboxypeptidase activity"/>
    <property type="evidence" value="ECO:0007669"/>
    <property type="project" value="UniProtKB-EC"/>
</dbReference>
<sequence>MKSDNPVLAALPGLAFTRLMSRQFSRRFFLGAALSGAATQALGNAPVTSLRPLPRGAKPGAGLVPSADALIRAAKLGGDVGFLVMDSATGEVLDVHNPLLALPPASVAKSLTALYALDALGAEHRFRTRLLATGPLEGGVLRGDLILAGGGDPVLGTDDLGDLVAALQAAGVTRLEGAFRVYAGALPFVHHIDDGQPDHLGYNPAICGLNLNFNRVHFEWKRAGGGYDVTMDARAKRFNPAVSIAKMRVVDRRLPIYTYAAQGGEDHWTVARGALGNGGARWLPVRNPAMYAGEVFRTIAAAQGLSLPEAGQVETLPAGARPLAEHSGAPLPEVLRGMLKYSTNITAEAAGLAASGALGPQPAGLAESAARMSGWLAERLGVQHARMVDHSGLGDRSRISARDMVKAMQNAPAGQLRPMLKPIPVRNEKNEIIKGHPVKIAAKTGTLNFVSALAGYATTPGGRDLTFAIFTADLDRRAALPPEARERPEGGRAWARRSRRLQQRLILRWASLYDA</sequence>
<keyword evidence="4" id="KW-1185">Reference proteome</keyword>
<organism evidence="3 4">
    <name type="scientific">Pseudoruegeria aquimaris</name>
    <dbReference type="NCBI Taxonomy" id="393663"/>
    <lineage>
        <taxon>Bacteria</taxon>
        <taxon>Pseudomonadati</taxon>
        <taxon>Pseudomonadota</taxon>
        <taxon>Alphaproteobacteria</taxon>
        <taxon>Rhodobacterales</taxon>
        <taxon>Roseobacteraceae</taxon>
        <taxon>Pseudoruegeria</taxon>
    </lineage>
</organism>
<name>A0A1Y5RK11_9RHOB</name>
<reference evidence="3 4" key="1">
    <citation type="submission" date="2017-03" db="EMBL/GenBank/DDBJ databases">
        <authorList>
            <person name="Afonso C.L."/>
            <person name="Miller P.J."/>
            <person name="Scott M.A."/>
            <person name="Spackman E."/>
            <person name="Goraichik I."/>
            <person name="Dimitrov K.M."/>
            <person name="Suarez D.L."/>
            <person name="Swayne D.E."/>
        </authorList>
    </citation>
    <scope>NUCLEOTIDE SEQUENCE [LARGE SCALE GENOMIC DNA]</scope>
    <source>
        <strain evidence="3 4">CECT 7680</strain>
    </source>
</reference>